<accession>A0A211ZHW4</accession>
<sequence>MRLAAAVLGWLAIPALGGGSAAAQDRMLALPRPLRPDEIAWLVVEVGPIGRREVTVSTAAGEIIGVISPFGPRAGLQAGVYPLPLPPEAIQDGRVVVRLTITQDGGPPRDPTAEEVPRVTVRIGP</sequence>
<protein>
    <submittedName>
        <fullName evidence="2">Uncharacterized protein</fullName>
    </submittedName>
</protein>
<evidence type="ECO:0000313" key="2">
    <source>
        <dbReference type="EMBL" id="OWJ64871.1"/>
    </source>
</evidence>
<evidence type="ECO:0000256" key="1">
    <source>
        <dbReference type="SAM" id="SignalP"/>
    </source>
</evidence>
<feature type="signal peptide" evidence="1">
    <location>
        <begin position="1"/>
        <end position="23"/>
    </location>
</feature>
<dbReference type="AlphaFoldDB" id="A0A211ZHW4"/>
<dbReference type="EMBL" id="NHON01000048">
    <property type="protein sequence ID" value="OWJ64871.1"/>
    <property type="molecule type" value="Genomic_DNA"/>
</dbReference>
<comment type="caution">
    <text evidence="2">The sequence shown here is derived from an EMBL/GenBank/DDBJ whole genome shotgun (WGS) entry which is preliminary data.</text>
</comment>
<feature type="chain" id="PRO_5012735983" evidence="1">
    <location>
        <begin position="24"/>
        <end position="125"/>
    </location>
</feature>
<reference evidence="3" key="1">
    <citation type="submission" date="2017-05" db="EMBL/GenBank/DDBJ databases">
        <authorList>
            <person name="Macchi M."/>
            <person name="Festa S."/>
            <person name="Coppotelli B.M."/>
            <person name="Morelli I.S."/>
        </authorList>
    </citation>
    <scope>NUCLEOTIDE SEQUENCE [LARGE SCALE GENOMIC DNA]</scope>
    <source>
        <strain evidence="3">I</strain>
    </source>
</reference>
<keyword evidence="1" id="KW-0732">Signal</keyword>
<gene>
    <name evidence="2" type="ORF">BWR60_22635</name>
</gene>
<proteinExistence type="predicted"/>
<evidence type="ECO:0000313" key="3">
    <source>
        <dbReference type="Proteomes" id="UP000196655"/>
    </source>
</evidence>
<dbReference type="Proteomes" id="UP000196655">
    <property type="component" value="Unassembled WGS sequence"/>
</dbReference>
<keyword evidence="3" id="KW-1185">Reference proteome</keyword>
<name>A0A211ZHW4_9PROT</name>
<organism evidence="2 3">
    <name type="scientific">Inquilinus limosus</name>
    <dbReference type="NCBI Taxonomy" id="171674"/>
    <lineage>
        <taxon>Bacteria</taxon>
        <taxon>Pseudomonadati</taxon>
        <taxon>Pseudomonadota</taxon>
        <taxon>Alphaproteobacteria</taxon>
        <taxon>Rhodospirillales</taxon>
        <taxon>Rhodospirillaceae</taxon>
        <taxon>Inquilinus</taxon>
    </lineage>
</organism>
<dbReference type="OrthoDB" id="1551408at2"/>